<keyword evidence="3" id="KW-1185">Reference proteome</keyword>
<protein>
    <submittedName>
        <fullName evidence="2">Uncharacterized protein</fullName>
    </submittedName>
</protein>
<organism evidence="2 3">
    <name type="scientific">Hibiscus sabdariffa</name>
    <name type="common">roselle</name>
    <dbReference type="NCBI Taxonomy" id="183260"/>
    <lineage>
        <taxon>Eukaryota</taxon>
        <taxon>Viridiplantae</taxon>
        <taxon>Streptophyta</taxon>
        <taxon>Embryophyta</taxon>
        <taxon>Tracheophyta</taxon>
        <taxon>Spermatophyta</taxon>
        <taxon>Magnoliopsida</taxon>
        <taxon>eudicotyledons</taxon>
        <taxon>Gunneridae</taxon>
        <taxon>Pentapetalae</taxon>
        <taxon>rosids</taxon>
        <taxon>malvids</taxon>
        <taxon>Malvales</taxon>
        <taxon>Malvaceae</taxon>
        <taxon>Malvoideae</taxon>
        <taxon>Hibiscus</taxon>
    </lineage>
</organism>
<evidence type="ECO:0000256" key="1">
    <source>
        <dbReference type="SAM" id="MobiDB-lite"/>
    </source>
</evidence>
<dbReference type="EMBL" id="JBBPBM010000003">
    <property type="protein sequence ID" value="KAK8593711.1"/>
    <property type="molecule type" value="Genomic_DNA"/>
</dbReference>
<feature type="region of interest" description="Disordered" evidence="1">
    <location>
        <begin position="1"/>
        <end position="40"/>
    </location>
</feature>
<feature type="compositionally biased region" description="Polar residues" evidence="1">
    <location>
        <begin position="1"/>
        <end position="15"/>
    </location>
</feature>
<sequence length="204" mass="22058">MDSNVTIFTNRQESVTGDDDDTKPVDNAGGRGGSVRPEGSIAERRAATCGFKAESITAARLRASTSPLDSPSPRSPYLTIPPGISPTALLDSPIMLPNAQASPTTGTFHDHDGQLVNQIMGHRDNIFSSFTLKTQNMDSQPCFSSIEDQMKEMLESRNNVTIASKSGESRWEAMGSYTEHLLSKSSDEGQDSRFDPDNIKAVCT</sequence>
<evidence type="ECO:0000313" key="3">
    <source>
        <dbReference type="Proteomes" id="UP001472677"/>
    </source>
</evidence>
<gene>
    <name evidence="2" type="ORF">V6N12_045786</name>
</gene>
<feature type="compositionally biased region" description="Basic and acidic residues" evidence="1">
    <location>
        <begin position="182"/>
        <end position="198"/>
    </location>
</feature>
<accession>A0ABR2G3W4</accession>
<comment type="caution">
    <text evidence="2">The sequence shown here is derived from an EMBL/GenBank/DDBJ whole genome shotgun (WGS) entry which is preliminary data.</text>
</comment>
<feature type="region of interest" description="Disordered" evidence="1">
    <location>
        <begin position="182"/>
        <end position="204"/>
    </location>
</feature>
<reference evidence="2 3" key="1">
    <citation type="journal article" date="2024" name="G3 (Bethesda)">
        <title>Genome assembly of Hibiscus sabdariffa L. provides insights into metabolisms of medicinal natural products.</title>
        <authorList>
            <person name="Kim T."/>
        </authorList>
    </citation>
    <scope>NUCLEOTIDE SEQUENCE [LARGE SCALE GENOMIC DNA]</scope>
    <source>
        <strain evidence="2">TK-2024</strain>
        <tissue evidence="2">Old leaves</tissue>
    </source>
</reference>
<dbReference type="Proteomes" id="UP001472677">
    <property type="component" value="Unassembled WGS sequence"/>
</dbReference>
<evidence type="ECO:0000313" key="2">
    <source>
        <dbReference type="EMBL" id="KAK8593711.1"/>
    </source>
</evidence>
<proteinExistence type="predicted"/>
<name>A0ABR2G3W4_9ROSI</name>